<dbReference type="EMBL" id="LSFI01000025">
    <property type="protein sequence ID" value="OAG27588.1"/>
    <property type="molecule type" value="Genomic_DNA"/>
</dbReference>
<proteinExistence type="predicted"/>
<keyword evidence="2" id="KW-1185">Reference proteome</keyword>
<dbReference type="AlphaFoldDB" id="A0A177E723"/>
<evidence type="ECO:0000313" key="2">
    <source>
        <dbReference type="Proteomes" id="UP000076964"/>
    </source>
</evidence>
<reference evidence="1 2" key="1">
    <citation type="submission" date="2016-02" db="EMBL/GenBank/DDBJ databases">
        <title>Draft genome sequence of Thermodesulfatator sp. S606.</title>
        <authorList>
            <person name="Lai Q."/>
            <person name="Cao J."/>
            <person name="Dupont S."/>
            <person name="Shao Z."/>
            <person name="Jebbar M."/>
            <person name="Alain K."/>
        </authorList>
    </citation>
    <scope>NUCLEOTIDE SEQUENCE [LARGE SCALE GENOMIC DNA]</scope>
    <source>
        <strain evidence="1 2">S606</strain>
    </source>
</reference>
<dbReference type="OrthoDB" id="5502007at2"/>
<dbReference type="STRING" id="1795632.TH606_06005"/>
<protein>
    <submittedName>
        <fullName evidence="1">Uncharacterized protein</fullName>
    </submittedName>
</protein>
<name>A0A177E723_9BACT</name>
<evidence type="ECO:0000313" key="1">
    <source>
        <dbReference type="EMBL" id="OAG27588.1"/>
    </source>
</evidence>
<comment type="caution">
    <text evidence="1">The sequence shown here is derived from an EMBL/GenBank/DDBJ whole genome shotgun (WGS) entry which is preliminary data.</text>
</comment>
<organism evidence="1 2">
    <name type="scientific">Thermodesulfatator autotrophicus</name>
    <dbReference type="NCBI Taxonomy" id="1795632"/>
    <lineage>
        <taxon>Bacteria</taxon>
        <taxon>Pseudomonadati</taxon>
        <taxon>Thermodesulfobacteriota</taxon>
        <taxon>Thermodesulfobacteria</taxon>
        <taxon>Thermodesulfobacteriales</taxon>
        <taxon>Thermodesulfatatoraceae</taxon>
        <taxon>Thermodesulfatator</taxon>
    </lineage>
</organism>
<accession>A0A177E723</accession>
<dbReference type="Proteomes" id="UP000076964">
    <property type="component" value="Unassembled WGS sequence"/>
</dbReference>
<gene>
    <name evidence="1" type="ORF">TH606_06005</name>
</gene>
<dbReference type="RefSeq" id="WP_068542016.1">
    <property type="nucleotide sequence ID" value="NZ_LSFI01000025.1"/>
</dbReference>
<sequence>MYYDIASKVILSRCKEPFLSFFCGLSVKEAYLIESRPQETTSLRRADFVLKTILDNNQETLVLIEFFSSWKSWYPLRTLECRCRHILQENLPVITFCILFTPSTKAQNYYQDDEVNYQFNLVKLYEIDAREVLEKGPPCLLAFIPLLKDGYKFIDEAEKKIYHSNTPKENKADLLTGMAILGGLISEEIPLKLIQRRRDIMIESAAYEIIKKEGYEEGLKEGIQQGIRQGLQQGLKQGLLEAIELGLKLKFGTEGLKLLPRIAKIERPEYLSAIKEAIEIAENLEEIEKLLN</sequence>